<reference evidence="1 2" key="1">
    <citation type="submission" date="2011-04" db="EMBL/GenBank/DDBJ databases">
        <title>The Genome Sequence of Clostridium citroniae WAL-19142.</title>
        <authorList>
            <consortium name="The Broad Institute Genome Sequencing Platform"/>
            <person name="Earl A."/>
            <person name="Ward D."/>
            <person name="Feldgarden M."/>
            <person name="Gevers D."/>
            <person name="Warren Y.A."/>
            <person name="Tyrrell K.L."/>
            <person name="Citron D.M."/>
            <person name="Goldstein E.J."/>
            <person name="Daigneault M."/>
            <person name="Allen-Vercoe E."/>
            <person name="Young S.K."/>
            <person name="Zeng Q."/>
            <person name="Gargeya S."/>
            <person name="Fitzgerald M."/>
            <person name="Haas B."/>
            <person name="Abouelleil A."/>
            <person name="Alvarado L."/>
            <person name="Arachchi H.M."/>
            <person name="Berlin A."/>
            <person name="Brown A."/>
            <person name="Chapman S.B."/>
            <person name="Chen Z."/>
            <person name="Dunbar C."/>
            <person name="Freedman E."/>
            <person name="Gearin G."/>
            <person name="Gellesch M."/>
            <person name="Goldberg J."/>
            <person name="Griggs A."/>
            <person name="Gujja S."/>
            <person name="Heilman E.R."/>
            <person name="Heiman D."/>
            <person name="Howarth C."/>
            <person name="Larson L."/>
            <person name="Lui A."/>
            <person name="MacDonald P.J."/>
            <person name="Mehta T."/>
            <person name="Montmayeur A."/>
            <person name="Murphy C."/>
            <person name="Neiman D."/>
            <person name="Pearson M."/>
            <person name="Priest M."/>
            <person name="Roberts A."/>
            <person name="Saif S."/>
            <person name="Shea T."/>
            <person name="Shenoy N."/>
            <person name="Sisk P."/>
            <person name="Stolte C."/>
            <person name="Sykes S."/>
            <person name="White J."/>
            <person name="Yandava C."/>
            <person name="Wortman J."/>
            <person name="Nusbaum C."/>
            <person name="Birren B."/>
        </authorList>
    </citation>
    <scope>NUCLEOTIDE SEQUENCE [LARGE SCALE GENOMIC DNA]</scope>
    <source>
        <strain evidence="1 2">WAL-19142</strain>
    </source>
</reference>
<dbReference type="EMBL" id="ADLK01000005">
    <property type="protein sequence ID" value="KMW23716.1"/>
    <property type="molecule type" value="Genomic_DNA"/>
</dbReference>
<comment type="caution">
    <text evidence="1">The sequence shown here is derived from an EMBL/GenBank/DDBJ whole genome shotgun (WGS) entry which is preliminary data.</text>
</comment>
<protein>
    <submittedName>
        <fullName evidence="1">Uncharacterized protein</fullName>
    </submittedName>
</protein>
<proteinExistence type="predicted"/>
<name>A0A0J9CH88_9FIRM</name>
<sequence>MRYTKNSDVIQCAVYNALGVGKQNAISRAELSRITGYKDRRIREAIEAMRYSKVIINLDNGDGYYIPDSTLQGRREAAAWIARQDRRIQSMKAATKGARRFVNGVRSKGIPGQISMFGMGGM</sequence>
<dbReference type="AlphaFoldDB" id="A0A0J9CH88"/>
<evidence type="ECO:0000313" key="2">
    <source>
        <dbReference type="Proteomes" id="UP000037392"/>
    </source>
</evidence>
<dbReference type="OrthoDB" id="2064349at2"/>
<dbReference type="Proteomes" id="UP000037392">
    <property type="component" value="Unassembled WGS sequence"/>
</dbReference>
<dbReference type="PATRIC" id="fig|742734.4.peg.988"/>
<accession>A0A0J9CH88</accession>
<evidence type="ECO:0000313" key="1">
    <source>
        <dbReference type="EMBL" id="KMW23716.1"/>
    </source>
</evidence>
<dbReference type="RefSeq" id="WP_045093871.1">
    <property type="nucleotide sequence ID" value="NZ_KQ235876.1"/>
</dbReference>
<dbReference type="GeneID" id="93165708"/>
<gene>
    <name evidence="1" type="ORF">HMPREF9470_00932</name>
</gene>
<organism evidence="1 2">
    <name type="scientific">[Clostridium] citroniae WAL-19142</name>
    <dbReference type="NCBI Taxonomy" id="742734"/>
    <lineage>
        <taxon>Bacteria</taxon>
        <taxon>Bacillati</taxon>
        <taxon>Bacillota</taxon>
        <taxon>Clostridia</taxon>
        <taxon>Lachnospirales</taxon>
        <taxon>Lachnospiraceae</taxon>
        <taxon>Enterocloster</taxon>
    </lineage>
</organism>